<gene>
    <name evidence="1" type="ORF">LLUT_LOCUS6059</name>
</gene>
<comment type="caution">
    <text evidence="1">The sequence shown here is derived from an EMBL/GenBank/DDBJ whole genome shotgun (WGS) entry which is preliminary data.</text>
</comment>
<name>A0AAV1W6C8_LUPLU</name>
<dbReference type="Proteomes" id="UP001497480">
    <property type="component" value="Unassembled WGS sequence"/>
</dbReference>
<dbReference type="AlphaFoldDB" id="A0AAV1W6C8"/>
<reference evidence="1 2" key="1">
    <citation type="submission" date="2024-03" db="EMBL/GenBank/DDBJ databases">
        <authorList>
            <person name="Martinez-Hernandez J."/>
        </authorList>
    </citation>
    <scope>NUCLEOTIDE SEQUENCE [LARGE SCALE GENOMIC DNA]</scope>
</reference>
<organism evidence="1 2">
    <name type="scientific">Lupinus luteus</name>
    <name type="common">European yellow lupine</name>
    <dbReference type="NCBI Taxonomy" id="3873"/>
    <lineage>
        <taxon>Eukaryota</taxon>
        <taxon>Viridiplantae</taxon>
        <taxon>Streptophyta</taxon>
        <taxon>Embryophyta</taxon>
        <taxon>Tracheophyta</taxon>
        <taxon>Spermatophyta</taxon>
        <taxon>Magnoliopsida</taxon>
        <taxon>eudicotyledons</taxon>
        <taxon>Gunneridae</taxon>
        <taxon>Pentapetalae</taxon>
        <taxon>rosids</taxon>
        <taxon>fabids</taxon>
        <taxon>Fabales</taxon>
        <taxon>Fabaceae</taxon>
        <taxon>Papilionoideae</taxon>
        <taxon>50 kb inversion clade</taxon>
        <taxon>genistoids sensu lato</taxon>
        <taxon>core genistoids</taxon>
        <taxon>Genisteae</taxon>
        <taxon>Lupinus</taxon>
    </lineage>
</organism>
<keyword evidence="2" id="KW-1185">Reference proteome</keyword>
<proteinExistence type="predicted"/>
<dbReference type="EMBL" id="CAXHTB010000004">
    <property type="protein sequence ID" value="CAL0304999.1"/>
    <property type="molecule type" value="Genomic_DNA"/>
</dbReference>
<evidence type="ECO:0000313" key="1">
    <source>
        <dbReference type="EMBL" id="CAL0304999.1"/>
    </source>
</evidence>
<protein>
    <submittedName>
        <fullName evidence="1">Uncharacterized protein</fullName>
    </submittedName>
</protein>
<accession>A0AAV1W6C8</accession>
<evidence type="ECO:0000313" key="2">
    <source>
        <dbReference type="Proteomes" id="UP001497480"/>
    </source>
</evidence>
<sequence length="269" mass="30982">MDDLSRAVAQFYPKLGGMVVWEEEWWQRLRLQPRLVPPRLSLTRMPASIKIGWPLSTPAYAAKRVEYEGFFIFECGEYGHRIELCPKQNQTYVENLPAAKEVLPSDQGCYFPRDVARGINHVVSLKIRDHKIANTHKEKEGHVAKPRKAVWVRESKKRDACARVIKKPYFSLVERRHSVLVGVLSRIQIIFSRFAALRHVAEEDSRTHARPCVTGSSPYRHPTSGFIFSGATFEKRETSGFKASHVNHQRQLIILVKIRRHIIHNCIAP</sequence>